<dbReference type="GO" id="GO:0042246">
    <property type="term" value="P:tissue regeneration"/>
    <property type="evidence" value="ECO:0007669"/>
    <property type="project" value="InterPro"/>
</dbReference>
<dbReference type="GO" id="GO:0007155">
    <property type="term" value="P:cell adhesion"/>
    <property type="evidence" value="ECO:0007669"/>
    <property type="project" value="UniProtKB-KW"/>
</dbReference>
<feature type="transmembrane region" description="Helical" evidence="7">
    <location>
        <begin position="55"/>
        <end position="79"/>
    </location>
</feature>
<dbReference type="HOGENOM" id="CLU_1940090_0_0_1"/>
<evidence type="ECO:0000256" key="7">
    <source>
        <dbReference type="SAM" id="Phobius"/>
    </source>
</evidence>
<gene>
    <name evidence="8" type="ORF">CAPTEDRAFT_195111</name>
</gene>
<dbReference type="EMBL" id="KB299138">
    <property type="protein sequence ID" value="ELU08325.1"/>
    <property type="molecule type" value="Genomic_DNA"/>
</dbReference>
<comment type="subcellular location">
    <subcellularLocation>
        <location evidence="1">Membrane</location>
        <topology evidence="1">Multi-pass membrane protein</topology>
    </subcellularLocation>
</comment>
<dbReference type="EnsemblMetazoa" id="CapteT195111">
    <property type="protein sequence ID" value="CapteP195111"/>
    <property type="gene ID" value="CapteG195111"/>
</dbReference>
<reference evidence="9" key="3">
    <citation type="submission" date="2015-06" db="UniProtKB">
        <authorList>
            <consortium name="EnsemblMetazoa"/>
        </authorList>
    </citation>
    <scope>IDENTIFICATION</scope>
</reference>
<feature type="transmembrane region" description="Helical" evidence="7">
    <location>
        <begin position="103"/>
        <end position="121"/>
    </location>
</feature>
<dbReference type="EMBL" id="AMQN01006790">
    <property type="status" value="NOT_ANNOTATED_CDS"/>
    <property type="molecule type" value="Genomic_DNA"/>
</dbReference>
<sequence length="130" mass="14088">MSIVINCGNRSEADQYASCKTLGGLMTTAALFATNAVMAFQLALKGQAGHRFFNAAVTIVTIAMVLQVTSMILSGVLFFQKYPEEQKSDAGGQRTCPRRLRRLNDAILFLNSAIFVVQLVVKVVDALNSV</sequence>
<reference evidence="8 10" key="2">
    <citation type="journal article" date="2013" name="Nature">
        <title>Insights into bilaterian evolution from three spiralian genomes.</title>
        <authorList>
            <person name="Simakov O."/>
            <person name="Marletaz F."/>
            <person name="Cho S.J."/>
            <person name="Edsinger-Gonzales E."/>
            <person name="Havlak P."/>
            <person name="Hellsten U."/>
            <person name="Kuo D.H."/>
            <person name="Larsson T."/>
            <person name="Lv J."/>
            <person name="Arendt D."/>
            <person name="Savage R."/>
            <person name="Osoegawa K."/>
            <person name="de Jong P."/>
            <person name="Grimwood J."/>
            <person name="Chapman J.A."/>
            <person name="Shapiro H."/>
            <person name="Aerts A."/>
            <person name="Otillar R.P."/>
            <person name="Terry A.Y."/>
            <person name="Boore J.L."/>
            <person name="Grigoriev I.V."/>
            <person name="Lindberg D.R."/>
            <person name="Seaver E.C."/>
            <person name="Weisblat D.A."/>
            <person name="Putnam N.H."/>
            <person name="Rokhsar D.S."/>
        </authorList>
    </citation>
    <scope>NUCLEOTIDE SEQUENCE</scope>
    <source>
        <strain evidence="8 10">I ESC-2004</strain>
    </source>
</reference>
<feature type="transmembrane region" description="Helical" evidence="7">
    <location>
        <begin position="21"/>
        <end position="43"/>
    </location>
</feature>
<keyword evidence="10" id="KW-1185">Reference proteome</keyword>
<keyword evidence="4" id="KW-0130">Cell adhesion</keyword>
<accession>R7UQ43</accession>
<proteinExistence type="inferred from homology"/>
<keyword evidence="6 7" id="KW-0472">Membrane</keyword>
<evidence type="ECO:0000256" key="6">
    <source>
        <dbReference type="ARBA" id="ARBA00023136"/>
    </source>
</evidence>
<protein>
    <submittedName>
        <fullName evidence="8 9">Uncharacterized protein</fullName>
    </submittedName>
</protein>
<evidence type="ECO:0000313" key="8">
    <source>
        <dbReference type="EMBL" id="ELU08325.1"/>
    </source>
</evidence>
<evidence type="ECO:0000256" key="4">
    <source>
        <dbReference type="ARBA" id="ARBA00022889"/>
    </source>
</evidence>
<evidence type="ECO:0000256" key="3">
    <source>
        <dbReference type="ARBA" id="ARBA00022692"/>
    </source>
</evidence>
<evidence type="ECO:0000256" key="5">
    <source>
        <dbReference type="ARBA" id="ARBA00022989"/>
    </source>
</evidence>
<evidence type="ECO:0000313" key="9">
    <source>
        <dbReference type="EnsemblMetazoa" id="CapteP195111"/>
    </source>
</evidence>
<organism evidence="8">
    <name type="scientific">Capitella teleta</name>
    <name type="common">Polychaete worm</name>
    <dbReference type="NCBI Taxonomy" id="283909"/>
    <lineage>
        <taxon>Eukaryota</taxon>
        <taxon>Metazoa</taxon>
        <taxon>Spiralia</taxon>
        <taxon>Lophotrochozoa</taxon>
        <taxon>Annelida</taxon>
        <taxon>Polychaeta</taxon>
        <taxon>Sedentaria</taxon>
        <taxon>Scolecida</taxon>
        <taxon>Capitellidae</taxon>
        <taxon>Capitella</taxon>
    </lineage>
</organism>
<evidence type="ECO:0000313" key="10">
    <source>
        <dbReference type="Proteomes" id="UP000014760"/>
    </source>
</evidence>
<dbReference type="InterPro" id="IPR007007">
    <property type="entry name" value="Ninjurin"/>
</dbReference>
<dbReference type="AlphaFoldDB" id="R7UQ43"/>
<dbReference type="GO" id="GO:0016020">
    <property type="term" value="C:membrane"/>
    <property type="evidence" value="ECO:0007669"/>
    <property type="project" value="UniProtKB-SubCell"/>
</dbReference>
<evidence type="ECO:0000256" key="2">
    <source>
        <dbReference type="ARBA" id="ARBA00008141"/>
    </source>
</evidence>
<evidence type="ECO:0000256" key="1">
    <source>
        <dbReference type="ARBA" id="ARBA00004141"/>
    </source>
</evidence>
<keyword evidence="5 7" id="KW-1133">Transmembrane helix</keyword>
<name>R7UQ43_CAPTE</name>
<dbReference type="Proteomes" id="UP000014760">
    <property type="component" value="Unassembled WGS sequence"/>
</dbReference>
<keyword evidence="3 7" id="KW-0812">Transmembrane</keyword>
<dbReference type="Pfam" id="PF04923">
    <property type="entry name" value="Ninjurin"/>
    <property type="match status" value="1"/>
</dbReference>
<comment type="similarity">
    <text evidence="2">Belongs to the ninjurin family.</text>
</comment>
<reference evidence="10" key="1">
    <citation type="submission" date="2012-12" db="EMBL/GenBank/DDBJ databases">
        <authorList>
            <person name="Hellsten U."/>
            <person name="Grimwood J."/>
            <person name="Chapman J.A."/>
            <person name="Shapiro H."/>
            <person name="Aerts A."/>
            <person name="Otillar R.P."/>
            <person name="Terry A.Y."/>
            <person name="Boore J.L."/>
            <person name="Simakov O."/>
            <person name="Marletaz F."/>
            <person name="Cho S.-J."/>
            <person name="Edsinger-Gonzales E."/>
            <person name="Havlak P."/>
            <person name="Kuo D.-H."/>
            <person name="Larsson T."/>
            <person name="Lv J."/>
            <person name="Arendt D."/>
            <person name="Savage R."/>
            <person name="Osoegawa K."/>
            <person name="de Jong P."/>
            <person name="Lindberg D.R."/>
            <person name="Seaver E.C."/>
            <person name="Weisblat D.A."/>
            <person name="Putnam N.H."/>
            <person name="Grigoriev I.V."/>
            <person name="Rokhsar D.S."/>
        </authorList>
    </citation>
    <scope>NUCLEOTIDE SEQUENCE</scope>
    <source>
        <strain evidence="10">I ESC-2004</strain>
    </source>
</reference>